<dbReference type="Gene3D" id="2.40.160.50">
    <property type="entry name" value="membrane protein fhac: a member of the omp85/tpsb transporter family"/>
    <property type="match status" value="1"/>
</dbReference>
<dbReference type="EMBL" id="JAGHKO010000004">
    <property type="protein sequence ID" value="MBO9202102.1"/>
    <property type="molecule type" value="Genomic_DNA"/>
</dbReference>
<dbReference type="RefSeq" id="WP_209140153.1">
    <property type="nucleotide sequence ID" value="NZ_JAGHKO010000004.1"/>
</dbReference>
<evidence type="ECO:0000313" key="2">
    <source>
        <dbReference type="EMBL" id="MBO9202102.1"/>
    </source>
</evidence>
<proteinExistence type="predicted"/>
<keyword evidence="3" id="KW-1185">Reference proteome</keyword>
<evidence type="ECO:0008006" key="4">
    <source>
        <dbReference type="Google" id="ProtNLM"/>
    </source>
</evidence>
<evidence type="ECO:0000313" key="3">
    <source>
        <dbReference type="Proteomes" id="UP000677244"/>
    </source>
</evidence>
<accession>A0ABS3YW14</accession>
<reference evidence="2 3" key="1">
    <citation type="submission" date="2021-03" db="EMBL/GenBank/DDBJ databases">
        <title>Assistant Professor.</title>
        <authorList>
            <person name="Huq M.A."/>
        </authorList>
    </citation>
    <scope>NUCLEOTIDE SEQUENCE [LARGE SCALE GENOMIC DNA]</scope>
    <source>
        <strain evidence="2 3">MAH-29</strain>
    </source>
</reference>
<feature type="signal peptide" evidence="1">
    <location>
        <begin position="1"/>
        <end position="25"/>
    </location>
</feature>
<keyword evidence="1" id="KW-0732">Signal</keyword>
<feature type="chain" id="PRO_5046505584" description="Bacterial surface antigen (D15) domain-containing protein" evidence="1">
    <location>
        <begin position="26"/>
        <end position="408"/>
    </location>
</feature>
<dbReference type="Proteomes" id="UP000677244">
    <property type="component" value="Unassembled WGS sequence"/>
</dbReference>
<comment type="caution">
    <text evidence="2">The sequence shown here is derived from an EMBL/GenBank/DDBJ whole genome shotgun (WGS) entry which is preliminary data.</text>
</comment>
<protein>
    <recommendedName>
        <fullName evidence="4">Bacterial surface antigen (D15) domain-containing protein</fullName>
    </recommendedName>
</protein>
<organism evidence="2 3">
    <name type="scientific">Niastella soli</name>
    <dbReference type="NCBI Taxonomy" id="2821487"/>
    <lineage>
        <taxon>Bacteria</taxon>
        <taxon>Pseudomonadati</taxon>
        <taxon>Bacteroidota</taxon>
        <taxon>Chitinophagia</taxon>
        <taxon>Chitinophagales</taxon>
        <taxon>Chitinophagaceae</taxon>
        <taxon>Niastella</taxon>
    </lineage>
</organism>
<name>A0ABS3YW14_9BACT</name>
<gene>
    <name evidence="2" type="ORF">J7I42_17590</name>
</gene>
<evidence type="ECO:0000256" key="1">
    <source>
        <dbReference type="SAM" id="SignalP"/>
    </source>
</evidence>
<sequence length="408" mass="47134">MKKHLSIQVLLLSCFMGFFVCSLQAQKPVLIDTARITGKKDLIDILKKLFKVDQQKIDSSRLKKKFQFSLIPVAGNAAGGGRAVATAFNAAFYTDRESTTSLSTITFSPWFTLDGKFVLPFRNLIWLPNDMLLWKGDTRFMIYPQYTWGLGGNTNEADKVLLQYNYLRLYHSFLKKIKRQFFIGAGYDLDFRFNGSHENDSSALTRVPFFDYGKDYNEQTTSSGPVINFLFDTRRNSYNPPRGAYFSVDYRFNLESLGSTSSWQSVFIDARKYFSFNKRLQNILAFWSYYWAVTNGRTPYLDLPSIGWDYYNRSGRGFEQNRYRGKSLLYFESEYRRDISRNGFWGFVVFANVHTVSEYEGNAFVYWHPAVGTGLRIKFNKISRTNIGIDVGVSKDFTGIYLSLGEAF</sequence>